<feature type="signal peptide" evidence="1">
    <location>
        <begin position="1"/>
        <end position="21"/>
    </location>
</feature>
<evidence type="ECO:0008006" key="4">
    <source>
        <dbReference type="Google" id="ProtNLM"/>
    </source>
</evidence>
<gene>
    <name evidence="2" type="ORF">FZEAL_707</name>
</gene>
<reference evidence="2" key="1">
    <citation type="journal article" date="2020" name="BMC Genomics">
        <title>Correction to: Identification and distribution of gene clusters required for synthesis of sphingolipid metabolism inhibitors in diverse species of the filamentous fungus Fusarium.</title>
        <authorList>
            <person name="Kim H.S."/>
            <person name="Lohmar J.M."/>
            <person name="Busman M."/>
            <person name="Brown D.W."/>
            <person name="Naumann T.A."/>
            <person name="Divon H.H."/>
            <person name="Lysoe E."/>
            <person name="Uhlig S."/>
            <person name="Proctor R.H."/>
        </authorList>
    </citation>
    <scope>NUCLEOTIDE SEQUENCE</scope>
    <source>
        <strain evidence="2">NRRL 22465</strain>
    </source>
</reference>
<dbReference type="Proteomes" id="UP000635477">
    <property type="component" value="Unassembled WGS sequence"/>
</dbReference>
<reference evidence="2" key="2">
    <citation type="submission" date="2020-05" db="EMBL/GenBank/DDBJ databases">
        <authorList>
            <person name="Kim H.-S."/>
            <person name="Proctor R.H."/>
            <person name="Brown D.W."/>
        </authorList>
    </citation>
    <scope>NUCLEOTIDE SEQUENCE</scope>
    <source>
        <strain evidence="2">NRRL 22465</strain>
    </source>
</reference>
<keyword evidence="1" id="KW-0732">Signal</keyword>
<evidence type="ECO:0000313" key="2">
    <source>
        <dbReference type="EMBL" id="KAF4984002.1"/>
    </source>
</evidence>
<name>A0A8H4UUW0_9HYPO</name>
<dbReference type="EMBL" id="JABEYC010000038">
    <property type="protein sequence ID" value="KAF4984002.1"/>
    <property type="molecule type" value="Genomic_DNA"/>
</dbReference>
<dbReference type="OrthoDB" id="5103650at2759"/>
<comment type="caution">
    <text evidence="2">The sequence shown here is derived from an EMBL/GenBank/DDBJ whole genome shotgun (WGS) entry which is preliminary data.</text>
</comment>
<organism evidence="2 3">
    <name type="scientific">Fusarium zealandicum</name>
    <dbReference type="NCBI Taxonomy" id="1053134"/>
    <lineage>
        <taxon>Eukaryota</taxon>
        <taxon>Fungi</taxon>
        <taxon>Dikarya</taxon>
        <taxon>Ascomycota</taxon>
        <taxon>Pezizomycotina</taxon>
        <taxon>Sordariomycetes</taxon>
        <taxon>Hypocreomycetidae</taxon>
        <taxon>Hypocreales</taxon>
        <taxon>Nectriaceae</taxon>
        <taxon>Fusarium</taxon>
        <taxon>Fusarium staphyleae species complex</taxon>
    </lineage>
</organism>
<dbReference type="AlphaFoldDB" id="A0A8H4UUW0"/>
<proteinExistence type="predicted"/>
<accession>A0A8H4UUW0</accession>
<protein>
    <recommendedName>
        <fullName evidence="4">CBM-cenC domain-containing protein</fullName>
    </recommendedName>
</protein>
<evidence type="ECO:0000256" key="1">
    <source>
        <dbReference type="SAM" id="SignalP"/>
    </source>
</evidence>
<sequence>MISPKRSVAIAALALCSVVTAGPCKAASYSTQTSISSATTTTDLFSESISLSASVASSTTEEASSSTLTTEASISLTDTTTTNISTTTDASTTETSMTSSAPQCTFAGSYTNYVLNPSFDDLDARGNSVSEPWMFFGGSKVASNEARTGQNAAELNFPSESNSNSDSIFQPNLGTVVGNQYVLKYYWTLLAGQPEETNYCRFGASGGQLQDRLFISAAEDVIAGQYYSYEVRFVASDHQRLSIGFFCQSTDNGEVIKVHIDDIAIYDYYEGCEVP</sequence>
<feature type="chain" id="PRO_5034441313" description="CBM-cenC domain-containing protein" evidence="1">
    <location>
        <begin position="22"/>
        <end position="275"/>
    </location>
</feature>
<evidence type="ECO:0000313" key="3">
    <source>
        <dbReference type="Proteomes" id="UP000635477"/>
    </source>
</evidence>
<keyword evidence="3" id="KW-1185">Reference proteome</keyword>